<dbReference type="Proteomes" id="UP001055167">
    <property type="component" value="Unassembled WGS sequence"/>
</dbReference>
<reference evidence="1" key="2">
    <citation type="submission" date="2021-08" db="EMBL/GenBank/DDBJ databases">
        <authorList>
            <person name="Tani A."/>
            <person name="Ola A."/>
            <person name="Ogura Y."/>
            <person name="Katsura K."/>
            <person name="Hayashi T."/>
        </authorList>
    </citation>
    <scope>NUCLEOTIDE SEQUENCE</scope>
    <source>
        <strain evidence="1">KCTC 52305</strain>
    </source>
</reference>
<reference evidence="1" key="1">
    <citation type="journal article" date="2021" name="Front. Microbiol.">
        <title>Comprehensive Comparative Genomics and Phenotyping of Methylobacterium Species.</title>
        <authorList>
            <person name="Alessa O."/>
            <person name="Ogura Y."/>
            <person name="Fujitani Y."/>
            <person name="Takami H."/>
            <person name="Hayashi T."/>
            <person name="Sahin N."/>
            <person name="Tani A."/>
        </authorList>
    </citation>
    <scope>NUCLEOTIDE SEQUENCE</scope>
    <source>
        <strain evidence="1">KCTC 52305</strain>
    </source>
</reference>
<name>A0ABQ4QQW1_9HYPH</name>
<accession>A0ABQ4QQW1</accession>
<organism evidence="1 2">
    <name type="scientific">Methylobacterium crusticola</name>
    <dbReference type="NCBI Taxonomy" id="1697972"/>
    <lineage>
        <taxon>Bacteria</taxon>
        <taxon>Pseudomonadati</taxon>
        <taxon>Pseudomonadota</taxon>
        <taxon>Alphaproteobacteria</taxon>
        <taxon>Hyphomicrobiales</taxon>
        <taxon>Methylobacteriaceae</taxon>
        <taxon>Methylobacterium</taxon>
    </lineage>
</organism>
<dbReference type="InterPro" id="IPR036909">
    <property type="entry name" value="Cyt_c-like_dom_sf"/>
</dbReference>
<keyword evidence="2" id="KW-1185">Reference proteome</keyword>
<evidence type="ECO:0000313" key="2">
    <source>
        <dbReference type="Proteomes" id="UP001055167"/>
    </source>
</evidence>
<gene>
    <name evidence="1" type="primary">fccA</name>
    <name evidence="1" type="ORF">OPKNFCMD_0377</name>
</gene>
<protein>
    <submittedName>
        <fullName evidence="1">Cytochrome subunit of sulfide dehydrogenase</fullName>
    </submittedName>
</protein>
<dbReference type="RefSeq" id="WP_368859409.1">
    <property type="nucleotide sequence ID" value="NZ_BPQH01000001.1"/>
</dbReference>
<evidence type="ECO:0000313" key="1">
    <source>
        <dbReference type="EMBL" id="GJD47668.1"/>
    </source>
</evidence>
<comment type="caution">
    <text evidence="1">The sequence shown here is derived from an EMBL/GenBank/DDBJ whole genome shotgun (WGS) entry which is preliminary data.</text>
</comment>
<proteinExistence type="predicted"/>
<sequence>MPSLAGRSAEEVAGALAAFRSGARPATVMTRIAKGFSEDESRAIADYLAAGGAP</sequence>
<dbReference type="Gene3D" id="1.10.760.10">
    <property type="entry name" value="Cytochrome c-like domain"/>
    <property type="match status" value="1"/>
</dbReference>
<dbReference type="SUPFAM" id="SSF46626">
    <property type="entry name" value="Cytochrome c"/>
    <property type="match status" value="1"/>
</dbReference>
<dbReference type="EMBL" id="BPQH01000001">
    <property type="protein sequence ID" value="GJD47668.1"/>
    <property type="molecule type" value="Genomic_DNA"/>
</dbReference>